<keyword evidence="2" id="KW-1003">Cell membrane</keyword>
<name>A0A323TLY5_9BACI</name>
<dbReference type="GO" id="GO:0005886">
    <property type="term" value="C:plasma membrane"/>
    <property type="evidence" value="ECO:0007669"/>
    <property type="project" value="UniProtKB-SubCell"/>
</dbReference>
<evidence type="ECO:0000256" key="6">
    <source>
        <dbReference type="SAM" id="Phobius"/>
    </source>
</evidence>
<evidence type="ECO:0000256" key="4">
    <source>
        <dbReference type="ARBA" id="ARBA00022989"/>
    </source>
</evidence>
<evidence type="ECO:0000256" key="1">
    <source>
        <dbReference type="ARBA" id="ARBA00004651"/>
    </source>
</evidence>
<comment type="caution">
    <text evidence="8">The sequence shown here is derived from an EMBL/GenBank/DDBJ whole genome shotgun (WGS) entry which is preliminary data.</text>
</comment>
<sequence>MKCRSNKTKEGYIIQPNREESSSNAVSVDRRAGGFIRMLAFFYDLVVLAMVLFMFGAASTLWMMVSTDSPFISDPVGTREFIFENEFHLYLINWVVLGSVFLFYQYIYPMFKRQTIGMQITDITIVDEHERKISKIKYVQRELLKILLCPGFFFSFGKDKRALYDKLSNTYLMK</sequence>
<evidence type="ECO:0000256" key="5">
    <source>
        <dbReference type="ARBA" id="ARBA00023136"/>
    </source>
</evidence>
<evidence type="ECO:0000313" key="9">
    <source>
        <dbReference type="Proteomes" id="UP000248214"/>
    </source>
</evidence>
<keyword evidence="5 6" id="KW-0472">Membrane</keyword>
<evidence type="ECO:0000256" key="2">
    <source>
        <dbReference type="ARBA" id="ARBA00022475"/>
    </source>
</evidence>
<dbReference type="EMBL" id="PDOD01000001">
    <property type="protein sequence ID" value="PYZ95004.1"/>
    <property type="molecule type" value="Genomic_DNA"/>
</dbReference>
<dbReference type="AlphaFoldDB" id="A0A323TLY5"/>
<keyword evidence="3 6" id="KW-0812">Transmembrane</keyword>
<dbReference type="Proteomes" id="UP000248214">
    <property type="component" value="Unassembled WGS sequence"/>
</dbReference>
<proteinExistence type="predicted"/>
<evidence type="ECO:0000313" key="8">
    <source>
        <dbReference type="EMBL" id="PYZ95004.1"/>
    </source>
</evidence>
<reference evidence="8 9" key="1">
    <citation type="submission" date="2017-10" db="EMBL/GenBank/DDBJ databases">
        <title>Bacillus sp. nov., a halophilic bacterium isolated from a Keqin Lake.</title>
        <authorList>
            <person name="Wang H."/>
        </authorList>
    </citation>
    <scope>NUCLEOTIDE SEQUENCE [LARGE SCALE GENOMIC DNA]</scope>
    <source>
        <strain evidence="8 9">KQ-12</strain>
    </source>
</reference>
<evidence type="ECO:0000259" key="7">
    <source>
        <dbReference type="Pfam" id="PF06271"/>
    </source>
</evidence>
<keyword evidence="9" id="KW-1185">Reference proteome</keyword>
<feature type="transmembrane region" description="Helical" evidence="6">
    <location>
        <begin position="40"/>
        <end position="65"/>
    </location>
</feature>
<accession>A0A323TLY5</accession>
<dbReference type="RefSeq" id="WP_110608639.1">
    <property type="nucleotide sequence ID" value="NZ_PDOD01000001.1"/>
</dbReference>
<dbReference type="InterPro" id="IPR051791">
    <property type="entry name" value="Pra-immunoreactive"/>
</dbReference>
<gene>
    <name evidence="8" type="ORF">CR194_05675</name>
</gene>
<dbReference type="Pfam" id="PF06271">
    <property type="entry name" value="RDD"/>
    <property type="match status" value="1"/>
</dbReference>
<dbReference type="PANTHER" id="PTHR36115:SF9">
    <property type="entry name" value="LMO1584 PROTEIN"/>
    <property type="match status" value="1"/>
</dbReference>
<dbReference type="OrthoDB" id="2860744at2"/>
<comment type="subcellular location">
    <subcellularLocation>
        <location evidence="1">Cell membrane</location>
        <topology evidence="1">Multi-pass membrane protein</topology>
    </subcellularLocation>
</comment>
<protein>
    <recommendedName>
        <fullName evidence="7">RDD domain-containing protein</fullName>
    </recommendedName>
</protein>
<keyword evidence="4 6" id="KW-1133">Transmembrane helix</keyword>
<organism evidence="8 9">
    <name type="scientific">Salipaludibacillus keqinensis</name>
    <dbReference type="NCBI Taxonomy" id="2045207"/>
    <lineage>
        <taxon>Bacteria</taxon>
        <taxon>Bacillati</taxon>
        <taxon>Bacillota</taxon>
        <taxon>Bacilli</taxon>
        <taxon>Bacillales</taxon>
        <taxon>Bacillaceae</taxon>
    </lineage>
</organism>
<feature type="domain" description="RDD" evidence="7">
    <location>
        <begin position="34"/>
        <end position="169"/>
    </location>
</feature>
<dbReference type="PANTHER" id="PTHR36115">
    <property type="entry name" value="PROLINE-RICH ANTIGEN HOMOLOG-RELATED"/>
    <property type="match status" value="1"/>
</dbReference>
<evidence type="ECO:0000256" key="3">
    <source>
        <dbReference type="ARBA" id="ARBA00022692"/>
    </source>
</evidence>
<dbReference type="InterPro" id="IPR010432">
    <property type="entry name" value="RDD"/>
</dbReference>
<feature type="transmembrane region" description="Helical" evidence="6">
    <location>
        <begin position="87"/>
        <end position="108"/>
    </location>
</feature>